<keyword evidence="1" id="KW-0808">Transferase</keyword>
<proteinExistence type="predicted"/>
<gene>
    <name evidence="1" type="ORF">DFP72DRAFT_428459</name>
</gene>
<dbReference type="Gene3D" id="1.10.510.10">
    <property type="entry name" value="Transferase(Phosphotransferase) domain 1"/>
    <property type="match status" value="1"/>
</dbReference>
<dbReference type="Proteomes" id="UP000521943">
    <property type="component" value="Unassembled WGS sequence"/>
</dbReference>
<evidence type="ECO:0000313" key="2">
    <source>
        <dbReference type="Proteomes" id="UP000521943"/>
    </source>
</evidence>
<comment type="caution">
    <text evidence="1">The sequence shown here is derived from an EMBL/GenBank/DDBJ whole genome shotgun (WGS) entry which is preliminary data.</text>
</comment>
<protein>
    <submittedName>
        <fullName evidence="1">Other/AgaK1 protein kinase</fullName>
    </submittedName>
</protein>
<dbReference type="InterPro" id="IPR011009">
    <property type="entry name" value="Kinase-like_dom_sf"/>
</dbReference>
<evidence type="ECO:0000313" key="1">
    <source>
        <dbReference type="EMBL" id="KAF6753304.1"/>
    </source>
</evidence>
<reference evidence="1 2" key="1">
    <citation type="submission" date="2020-07" db="EMBL/GenBank/DDBJ databases">
        <title>Comparative genomics of pyrophilous fungi reveals a link between fire events and developmental genes.</title>
        <authorList>
            <consortium name="DOE Joint Genome Institute"/>
            <person name="Steindorff A.S."/>
            <person name="Carver A."/>
            <person name="Calhoun S."/>
            <person name="Stillman K."/>
            <person name="Liu H."/>
            <person name="Lipzen A."/>
            <person name="Pangilinan J."/>
            <person name="Labutti K."/>
            <person name="Bruns T.D."/>
            <person name="Grigoriev I.V."/>
        </authorList>
    </citation>
    <scope>NUCLEOTIDE SEQUENCE [LARGE SCALE GENOMIC DNA]</scope>
    <source>
        <strain evidence="1 2">CBS 144469</strain>
    </source>
</reference>
<accession>A0A8H6M500</accession>
<dbReference type="OrthoDB" id="3224178at2759"/>
<dbReference type="EMBL" id="JACGCI010000040">
    <property type="protein sequence ID" value="KAF6753304.1"/>
    <property type="molecule type" value="Genomic_DNA"/>
</dbReference>
<dbReference type="AlphaFoldDB" id="A0A8H6M500"/>
<organism evidence="1 2">
    <name type="scientific">Ephemerocybe angulata</name>
    <dbReference type="NCBI Taxonomy" id="980116"/>
    <lineage>
        <taxon>Eukaryota</taxon>
        <taxon>Fungi</taxon>
        <taxon>Dikarya</taxon>
        <taxon>Basidiomycota</taxon>
        <taxon>Agaricomycotina</taxon>
        <taxon>Agaricomycetes</taxon>
        <taxon>Agaricomycetidae</taxon>
        <taxon>Agaricales</taxon>
        <taxon>Agaricineae</taxon>
        <taxon>Psathyrellaceae</taxon>
        <taxon>Ephemerocybe</taxon>
    </lineage>
</organism>
<name>A0A8H6M500_9AGAR</name>
<dbReference type="GO" id="GO:0016301">
    <property type="term" value="F:kinase activity"/>
    <property type="evidence" value="ECO:0007669"/>
    <property type="project" value="UniProtKB-KW"/>
</dbReference>
<keyword evidence="1" id="KW-0418">Kinase</keyword>
<sequence length="375" mass="43921">MKLVKLDSLSETVYWTYRSWRKGYTLTNDLRDWAQITEFRPMEVALQKIAESWARWQFLLPFFASHGLHIYDLEERPPAKPPKHPLSQHSSTEAWPWARRAYEDEKELCFNFVHAVRVWPARDDNGHEVMIRLVSGSEMTDELRAFQRLNTPKARSDPRNHTLPALKYLRFDGMVFVVMPRWGSGPFSPFARFSTISELFDLVESFYEGLEFLHENRIAHRDIYQTNLVINILGEVGIHRVGMRKLGEVKYAFIDFDACLTFPEDSDLDAVRVEREMRNQVEQLGLKPGMCNPFKDDVLCLAVEAQRMLRVAEHSLPEVGQFFEWIWACDYEETPSATVVLQRLRQLRGSLMEDQLKQSPAGQFWARGRIEPYRC</sequence>
<dbReference type="SUPFAM" id="SSF56112">
    <property type="entry name" value="Protein kinase-like (PK-like)"/>
    <property type="match status" value="1"/>
</dbReference>
<keyword evidence="2" id="KW-1185">Reference proteome</keyword>